<evidence type="ECO:0000313" key="2">
    <source>
        <dbReference type="Proteomes" id="UP000272015"/>
    </source>
</evidence>
<organism evidence="1 2">
    <name type="scientific">Cryobacterium melibiosiphilum</name>
    <dbReference type="NCBI Taxonomy" id="995039"/>
    <lineage>
        <taxon>Bacteria</taxon>
        <taxon>Bacillati</taxon>
        <taxon>Actinomycetota</taxon>
        <taxon>Actinomycetes</taxon>
        <taxon>Micrococcales</taxon>
        <taxon>Microbacteriaceae</taxon>
        <taxon>Cryobacterium</taxon>
    </lineage>
</organism>
<evidence type="ECO:0008006" key="3">
    <source>
        <dbReference type="Google" id="ProtNLM"/>
    </source>
</evidence>
<protein>
    <recommendedName>
        <fullName evidence="3">DUF1579 domain-containing protein</fullName>
    </recommendedName>
</protein>
<name>A0A3A5MQ09_9MICO</name>
<dbReference type="OrthoDB" id="9814791at2"/>
<reference evidence="1 2" key="1">
    <citation type="submission" date="2018-09" db="EMBL/GenBank/DDBJ databases">
        <title>Novel species of Cryobacterium.</title>
        <authorList>
            <person name="Liu Q."/>
            <person name="Xin Y.-H."/>
        </authorList>
    </citation>
    <scope>NUCLEOTIDE SEQUENCE [LARGE SCALE GENOMIC DNA]</scope>
    <source>
        <strain evidence="1 2">Hh39</strain>
    </source>
</reference>
<dbReference type="EMBL" id="QZVS01000051">
    <property type="protein sequence ID" value="RJT91191.1"/>
    <property type="molecule type" value="Genomic_DNA"/>
</dbReference>
<dbReference type="RefSeq" id="WP_119971115.1">
    <property type="nucleotide sequence ID" value="NZ_JBHSQA010000006.1"/>
</dbReference>
<sequence>MTVAARPRFAEALVAPSATPDYPGRMRRFGQLVGSWAAKGHRLNEETGDWVERDFVWLVEFILDGRAVQDVEIVPSATHPSGFETVATALRVYDPYAGLWRVSYVAPTMGEYCHLVATPYRNGLRQDGTRTDGRPIRWNFTSITADTYTWEGWMSADDGATWVMVEHNEATRIR</sequence>
<comment type="caution">
    <text evidence="1">The sequence shown here is derived from an EMBL/GenBank/DDBJ whole genome shotgun (WGS) entry which is preliminary data.</text>
</comment>
<accession>A0A3A5MQ09</accession>
<evidence type="ECO:0000313" key="1">
    <source>
        <dbReference type="EMBL" id="RJT91191.1"/>
    </source>
</evidence>
<proteinExistence type="predicted"/>
<dbReference type="Proteomes" id="UP000272015">
    <property type="component" value="Unassembled WGS sequence"/>
</dbReference>
<gene>
    <name evidence="1" type="ORF">D6T64_02440</name>
</gene>
<dbReference type="AlphaFoldDB" id="A0A3A5MQ09"/>
<keyword evidence="2" id="KW-1185">Reference proteome</keyword>